<dbReference type="GO" id="GO:0016779">
    <property type="term" value="F:nucleotidyltransferase activity"/>
    <property type="evidence" value="ECO:0007669"/>
    <property type="project" value="UniProtKB-ARBA"/>
</dbReference>
<proteinExistence type="predicted"/>
<evidence type="ECO:0000256" key="1">
    <source>
        <dbReference type="ARBA" id="ARBA00022842"/>
    </source>
</evidence>
<dbReference type="Proteomes" id="UP000191987">
    <property type="component" value="Unassembled WGS sequence"/>
</dbReference>
<name>A0A1S7S2G9_9HYPH</name>
<dbReference type="SUPFAM" id="SSF53448">
    <property type="entry name" value="Nucleotide-diphospho-sugar transferases"/>
    <property type="match status" value="1"/>
</dbReference>
<dbReference type="PANTHER" id="PTHR43777:SF1">
    <property type="entry name" value="MOLYBDENUM COFACTOR CYTIDYLYLTRANSFERASE"/>
    <property type="match status" value="1"/>
</dbReference>
<reference evidence="3 4" key="1">
    <citation type="submission" date="2016-01" db="EMBL/GenBank/DDBJ databases">
        <authorList>
            <person name="Oliw E.H."/>
        </authorList>
    </citation>
    <scope>NUCLEOTIDE SEQUENCE [LARGE SCALE GENOMIC DNA]</scope>
    <source>
        <strain evidence="3 4">Zutra 3-1</strain>
    </source>
</reference>
<dbReference type="Pfam" id="PF12804">
    <property type="entry name" value="NTP_transf_3"/>
    <property type="match status" value="1"/>
</dbReference>
<dbReference type="EMBL" id="FBWG01000049">
    <property type="protein sequence ID" value="CUX61656.1"/>
    <property type="molecule type" value="Genomic_DNA"/>
</dbReference>
<protein>
    <submittedName>
        <fullName evidence="3">MobA-related protein (Modular protein)</fullName>
    </submittedName>
</protein>
<accession>A0A1S7S2G9</accession>
<organism evidence="3 4">
    <name type="scientific">Agrobacterium deltaense Zutra 3/1</name>
    <dbReference type="NCBI Taxonomy" id="1183427"/>
    <lineage>
        <taxon>Bacteria</taxon>
        <taxon>Pseudomonadati</taxon>
        <taxon>Pseudomonadota</taxon>
        <taxon>Alphaproteobacteria</taxon>
        <taxon>Hyphomicrobiales</taxon>
        <taxon>Rhizobiaceae</taxon>
        <taxon>Rhizobium/Agrobacterium group</taxon>
        <taxon>Agrobacterium</taxon>
    </lineage>
</organism>
<dbReference type="CDD" id="cd04182">
    <property type="entry name" value="GT_2_like_f"/>
    <property type="match status" value="1"/>
</dbReference>
<dbReference type="PANTHER" id="PTHR43777">
    <property type="entry name" value="MOLYBDENUM COFACTOR CYTIDYLYLTRANSFERASE"/>
    <property type="match status" value="1"/>
</dbReference>
<evidence type="ECO:0000313" key="4">
    <source>
        <dbReference type="Proteomes" id="UP000191987"/>
    </source>
</evidence>
<keyword evidence="1" id="KW-0460">Magnesium</keyword>
<gene>
    <name evidence="3" type="ORF">AGR7C_pAt0097</name>
</gene>
<dbReference type="InterPro" id="IPR025877">
    <property type="entry name" value="MobA-like_NTP_Trfase"/>
</dbReference>
<evidence type="ECO:0000259" key="2">
    <source>
        <dbReference type="Pfam" id="PF12804"/>
    </source>
</evidence>
<dbReference type="AlphaFoldDB" id="A0A1S7S2G9"/>
<evidence type="ECO:0000313" key="3">
    <source>
        <dbReference type="EMBL" id="CUX61656.1"/>
    </source>
</evidence>
<feature type="domain" description="MobA-like NTP transferase" evidence="2">
    <location>
        <begin position="18"/>
        <end position="174"/>
    </location>
</feature>
<dbReference type="InterPro" id="IPR029044">
    <property type="entry name" value="Nucleotide-diphossugar_trans"/>
</dbReference>
<dbReference type="Gene3D" id="3.90.550.10">
    <property type="entry name" value="Spore Coat Polysaccharide Biosynthesis Protein SpsA, Chain A"/>
    <property type="match status" value="1"/>
</dbReference>
<sequence length="207" mass="21996">MHNNRRHNDGIKARFTAVVVLGAGFGSRFGGEDKLGALLAGKAVAHHVLSTLQPFGWARKILVYRRHAEWIGAFQDDKFVAVHNDAAEQGMLSSLRKGVQAVQDVAQVLVCLADMPFVGADHITRLLSAAEGMEGRIVASRGDAYCGPPAIFPAGELKKLPSSGEGGGRSLLASASFVDCANGKLLDVDTLCDLATAETRLLAHWPP</sequence>